<dbReference type="NCBIfam" id="TIGR01772">
    <property type="entry name" value="MDH_euk_gproteo"/>
    <property type="match status" value="1"/>
</dbReference>
<dbReference type="InterPro" id="IPR001557">
    <property type="entry name" value="L-lactate/malate_DH"/>
</dbReference>
<dbReference type="RefSeq" id="XP_005190203.2">
    <property type="nucleotide sequence ID" value="XM_005190146.2"/>
</dbReference>
<dbReference type="PANTHER" id="PTHR11540">
    <property type="entry name" value="MALATE AND LACTATE DEHYDROGENASE"/>
    <property type="match status" value="1"/>
</dbReference>
<feature type="binding site" evidence="10">
    <location>
        <position position="110"/>
    </location>
    <ligand>
        <name>NAD(+)</name>
        <dbReference type="ChEBI" id="CHEBI:57540"/>
    </ligand>
</feature>
<dbReference type="OrthoDB" id="755699at2759"/>
<evidence type="ECO:0000256" key="5">
    <source>
        <dbReference type="ARBA" id="ARBA00022532"/>
    </source>
</evidence>
<dbReference type="eggNOG" id="KOG1494">
    <property type="taxonomic scope" value="Eukaryota"/>
</dbReference>
<gene>
    <name evidence="14" type="primary">101889555</name>
</gene>
<feature type="binding site" evidence="10">
    <location>
        <position position="49"/>
    </location>
    <ligand>
        <name>NAD(+)</name>
        <dbReference type="ChEBI" id="CHEBI:57540"/>
    </ligand>
</feature>
<dbReference type="FunFam" id="3.40.50.720:FF:000268">
    <property type="entry name" value="Malate dehydrogenase"/>
    <property type="match status" value="1"/>
</dbReference>
<feature type="active site" description="Proton acceptor" evidence="9">
    <location>
        <position position="194"/>
    </location>
</feature>
<evidence type="ECO:0000256" key="1">
    <source>
        <dbReference type="ARBA" id="ARBA00008824"/>
    </source>
</evidence>
<proteinExistence type="inferred from homology"/>
<dbReference type="EC" id="1.1.1.37" evidence="3"/>
<feature type="binding site" evidence="10">
    <location>
        <begin position="134"/>
        <end position="136"/>
    </location>
    <ligand>
        <name>NAD(+)</name>
        <dbReference type="ChEBI" id="CHEBI:57540"/>
    </ligand>
</feature>
<dbReference type="GO" id="GO:0006099">
    <property type="term" value="P:tricarboxylic acid cycle"/>
    <property type="evidence" value="ECO:0007669"/>
    <property type="project" value="UniProtKB-KW"/>
</dbReference>
<evidence type="ECO:0000313" key="14">
    <source>
        <dbReference type="EnsemblMetazoa" id="MDOA007194-PA"/>
    </source>
</evidence>
<dbReference type="STRING" id="7370.A0A1I8MPS3"/>
<dbReference type="KEGG" id="mde:101889555"/>
<feature type="binding site" evidence="10">
    <location>
        <begin position="23"/>
        <end position="29"/>
    </location>
    <ligand>
        <name>NAD(+)</name>
        <dbReference type="ChEBI" id="CHEBI:57540"/>
    </ligand>
</feature>
<keyword evidence="7 10" id="KW-0520">NAD</keyword>
<evidence type="ECO:0000259" key="13">
    <source>
        <dbReference type="Pfam" id="PF02866"/>
    </source>
</evidence>
<evidence type="ECO:0000256" key="10">
    <source>
        <dbReference type="PIRSR" id="PIRSR000102-3"/>
    </source>
</evidence>
<protein>
    <recommendedName>
        <fullName evidence="4">Malate dehydrogenase, mitochondrial</fullName>
        <ecNumber evidence="3">1.1.1.37</ecNumber>
    </recommendedName>
</protein>
<dbReference type="Pfam" id="PF00056">
    <property type="entry name" value="Ldh_1_N"/>
    <property type="match status" value="1"/>
</dbReference>
<comment type="catalytic activity">
    <reaction evidence="8">
        <text>(S)-malate + NAD(+) = oxaloacetate + NADH + H(+)</text>
        <dbReference type="Rhea" id="RHEA:21432"/>
        <dbReference type="ChEBI" id="CHEBI:15378"/>
        <dbReference type="ChEBI" id="CHEBI:15589"/>
        <dbReference type="ChEBI" id="CHEBI:16452"/>
        <dbReference type="ChEBI" id="CHEBI:57540"/>
        <dbReference type="ChEBI" id="CHEBI:57945"/>
        <dbReference type="EC" id="1.1.1.37"/>
    </reaction>
</comment>
<dbReference type="GO" id="GO:0019752">
    <property type="term" value="P:carboxylic acid metabolic process"/>
    <property type="evidence" value="ECO:0007669"/>
    <property type="project" value="InterPro"/>
</dbReference>
<dbReference type="GO" id="GO:0005737">
    <property type="term" value="C:cytoplasm"/>
    <property type="evidence" value="ECO:0007669"/>
    <property type="project" value="TreeGrafter"/>
</dbReference>
<feature type="domain" description="Lactate/malate dehydrogenase N-terminal" evidence="12">
    <location>
        <begin position="17"/>
        <end position="162"/>
    </location>
</feature>
<comment type="similarity">
    <text evidence="1">Belongs to the LDH/MDH superfamily. MDH type 1 family.</text>
</comment>
<dbReference type="FunFam" id="3.90.110.10:FF:000009">
    <property type="entry name" value="Malate dehydrogenase"/>
    <property type="match status" value="1"/>
</dbReference>
<dbReference type="GO" id="GO:0030060">
    <property type="term" value="F:L-malate dehydrogenase (NAD+) activity"/>
    <property type="evidence" value="ECO:0007669"/>
    <property type="project" value="UniProtKB-EC"/>
</dbReference>
<dbReference type="PIRSF" id="PIRSF000102">
    <property type="entry name" value="Lac_mal_DH"/>
    <property type="match status" value="1"/>
</dbReference>
<reference evidence="14" key="1">
    <citation type="submission" date="2020-05" db="UniProtKB">
        <authorList>
            <consortium name="EnsemblMetazoa"/>
        </authorList>
    </citation>
    <scope>IDENTIFICATION</scope>
    <source>
        <strain evidence="14">Aabys</strain>
    </source>
</reference>
<feature type="binding site" evidence="10">
    <location>
        <position position="245"/>
    </location>
    <ligand>
        <name>NAD(+)</name>
        <dbReference type="ChEBI" id="CHEBI:57540"/>
    </ligand>
</feature>
<dbReference type="GO" id="GO:0070013">
    <property type="term" value="C:intracellular organelle lumen"/>
    <property type="evidence" value="ECO:0007669"/>
    <property type="project" value="UniProtKB-ARBA"/>
</dbReference>
<dbReference type="SUPFAM" id="SSF51735">
    <property type="entry name" value="NAD(P)-binding Rossmann-fold domains"/>
    <property type="match status" value="1"/>
</dbReference>
<keyword evidence="6 11" id="KW-0560">Oxidoreductase</keyword>
<dbReference type="EnsemblMetazoa" id="MDOA007194-RA">
    <property type="protein sequence ID" value="MDOA007194-PA"/>
    <property type="gene ID" value="MDOA007194"/>
</dbReference>
<evidence type="ECO:0000256" key="2">
    <source>
        <dbReference type="ARBA" id="ARBA00011738"/>
    </source>
</evidence>
<dbReference type="PANTHER" id="PTHR11540:SF16">
    <property type="entry name" value="MALATE DEHYDROGENASE, MITOCHONDRIAL"/>
    <property type="match status" value="1"/>
</dbReference>
<dbReference type="Pfam" id="PF02866">
    <property type="entry name" value="Ldh_1_C"/>
    <property type="match status" value="1"/>
</dbReference>
<evidence type="ECO:0000256" key="8">
    <source>
        <dbReference type="ARBA" id="ARBA00048313"/>
    </source>
</evidence>
<evidence type="ECO:0000256" key="4">
    <source>
        <dbReference type="ARBA" id="ARBA00016075"/>
    </source>
</evidence>
<evidence type="ECO:0000256" key="11">
    <source>
        <dbReference type="RuleBase" id="RU003369"/>
    </source>
</evidence>
<dbReference type="InterPro" id="IPR015955">
    <property type="entry name" value="Lactate_DH/Glyco_Ohase_4_C"/>
</dbReference>
<dbReference type="VEuPathDB" id="VectorBase:MDOA007194"/>
<feature type="domain" description="Lactate/malate dehydrogenase C-terminal" evidence="13">
    <location>
        <begin position="164"/>
        <end position="327"/>
    </location>
</feature>
<dbReference type="VEuPathDB" id="VectorBase:MDOMA2_014579"/>
<sequence length="334" mass="37203">MLKNFQRCISQETFQFCKICIVGANGGVGRSLAQQLKQNNRFSEICLYDITCTKGLRADLSHINTLPEVTAYSGAENLIESLRCCDIMVLTGGQSHSKGITSREQMFEANAKIMVKLIEALVKANKEQPHIHIVTNPINSLVPLTAELLKKHGIYNARRLSGCTKVDGMRAATFLAEHMGVDPRYVEVPVIGGHSSKSIVPLISQSQPKFALDDETQMKIALRIIHGGEEVVLAKNHKGAAQLSMGYCVAQFCDSLVRSMQGEKNVKEVGFIPSDVNDVPYFACQFELDKEGIRGCKRLPPMLPFEINLYNQAREDIRQNVEIAMEFMEKNKLK</sequence>
<dbReference type="InterPro" id="IPR010097">
    <property type="entry name" value="Malate_DH_type1"/>
</dbReference>
<name>A0A1I8MPS3_MUSDO</name>
<evidence type="ECO:0000256" key="9">
    <source>
        <dbReference type="PIRSR" id="PIRSR000102-1"/>
    </source>
</evidence>
<organism evidence="14">
    <name type="scientific">Musca domestica</name>
    <name type="common">House fly</name>
    <dbReference type="NCBI Taxonomy" id="7370"/>
    <lineage>
        <taxon>Eukaryota</taxon>
        <taxon>Metazoa</taxon>
        <taxon>Ecdysozoa</taxon>
        <taxon>Arthropoda</taxon>
        <taxon>Hexapoda</taxon>
        <taxon>Insecta</taxon>
        <taxon>Pterygota</taxon>
        <taxon>Neoptera</taxon>
        <taxon>Endopterygota</taxon>
        <taxon>Diptera</taxon>
        <taxon>Brachycera</taxon>
        <taxon>Muscomorpha</taxon>
        <taxon>Muscoidea</taxon>
        <taxon>Muscidae</taxon>
        <taxon>Musca</taxon>
    </lineage>
</organism>
<evidence type="ECO:0000256" key="7">
    <source>
        <dbReference type="ARBA" id="ARBA00023027"/>
    </source>
</evidence>
<keyword evidence="5" id="KW-0816">Tricarboxylic acid cycle</keyword>
<dbReference type="Gene3D" id="3.40.50.720">
    <property type="entry name" value="NAD(P)-binding Rossmann-like Domain"/>
    <property type="match status" value="1"/>
</dbReference>
<evidence type="ECO:0000259" key="12">
    <source>
        <dbReference type="Pfam" id="PF00056"/>
    </source>
</evidence>
<dbReference type="InterPro" id="IPR036291">
    <property type="entry name" value="NAD(P)-bd_dom_sf"/>
</dbReference>
<dbReference type="SUPFAM" id="SSF56327">
    <property type="entry name" value="LDH C-terminal domain-like"/>
    <property type="match status" value="1"/>
</dbReference>
<accession>A0A1I8MPS3</accession>
<dbReference type="AlphaFoldDB" id="A0A1I8MPS3"/>
<dbReference type="InterPro" id="IPR022383">
    <property type="entry name" value="Lactate/malate_DH_C"/>
</dbReference>
<comment type="subunit">
    <text evidence="2">Homodimer.</text>
</comment>
<dbReference type="Gene3D" id="3.90.110.10">
    <property type="entry name" value="Lactate dehydrogenase/glycoside hydrolase, family 4, C-terminal"/>
    <property type="match status" value="1"/>
</dbReference>
<dbReference type="InterPro" id="IPR001236">
    <property type="entry name" value="Lactate/malate_DH_N"/>
</dbReference>
<evidence type="ECO:0000256" key="6">
    <source>
        <dbReference type="ARBA" id="ARBA00023002"/>
    </source>
</evidence>
<evidence type="ECO:0000256" key="3">
    <source>
        <dbReference type="ARBA" id="ARBA00012995"/>
    </source>
</evidence>